<comment type="caution">
    <text evidence="3">The sequence shown here is derived from an EMBL/GenBank/DDBJ whole genome shotgun (WGS) entry which is preliminary data.</text>
</comment>
<dbReference type="OrthoDB" id="2527403at2759"/>
<dbReference type="Proteomes" id="UP000775547">
    <property type="component" value="Unassembled WGS sequence"/>
</dbReference>
<protein>
    <submittedName>
        <fullName evidence="3">Uncharacterized protein</fullName>
    </submittedName>
</protein>
<dbReference type="AlphaFoldDB" id="A0A9P7GFR2"/>
<reference evidence="3" key="1">
    <citation type="submission" date="2020-07" db="EMBL/GenBank/DDBJ databases">
        <authorList>
            <person name="Nieuwenhuis M."/>
            <person name="Van De Peppel L.J.J."/>
        </authorList>
    </citation>
    <scope>NUCLEOTIDE SEQUENCE</scope>
    <source>
        <strain evidence="3">AP01</strain>
        <tissue evidence="3">Mycelium</tissue>
    </source>
</reference>
<keyword evidence="4" id="KW-1185">Reference proteome</keyword>
<dbReference type="InterPro" id="IPR018803">
    <property type="entry name" value="Ish1/Msc1-like"/>
</dbReference>
<sequence>MRSSILIIGLGITATAQASSWFGSNEPAAPYSTWSATELKSWLQAHKIPTPPKSTSQAELKGLVEENWNSVSAWSYDQYASAQKSFADVGGDAFDQWDESRLRSFLLAQGIVAPEGPKEQLVHLAKSQYRAYTKAASSYSDRASTAAYGDSTHQATQSVSSLASEATNGASRDRDDTKDYVYSTWDDDKIRSYLASVGVQVKEEAKQNRNHLLTLMHDAYAKVTDPIYDAWSDSYLHDWLVSRKVISPTPSSPYSRDHLLKTMKQYYYDANDSVYSSWSDSQLKEWLVKQGIVKNDAEIKRDKMLKLVQDNYLSAKSTVSSAWSDSQLREWLIEHKYVDDRNAAQIKRDELVDLFAEKCVSSSSRRVQCQPNNPRPRYTATGSSYLAWPDARLRAYLRQNNISENKLPTSRPGLLQETRIRWVQTQSNTEALWVKIRDIVGSVEENVEERLGSVWNVLKAHYEQVNEKYDWGKRAAGEEYESGKDQTGEKYEHGKKYAGEAYDDAKGEAGRRYTDAEKEYEYEKERAYEEAQESSEKAKEKAKSTGQKAKGEL</sequence>
<evidence type="ECO:0000256" key="1">
    <source>
        <dbReference type="SAM" id="MobiDB-lite"/>
    </source>
</evidence>
<dbReference type="EMBL" id="JABCKV010000025">
    <property type="protein sequence ID" value="KAG5646167.1"/>
    <property type="molecule type" value="Genomic_DNA"/>
</dbReference>
<dbReference type="PANTHER" id="PTHR47372:SF41">
    <property type="entry name" value="GENOME ASSEMBLY, CHROMOSOME: A05"/>
    <property type="match status" value="1"/>
</dbReference>
<reference evidence="3" key="2">
    <citation type="submission" date="2021-10" db="EMBL/GenBank/DDBJ databases">
        <title>Phylogenomics reveals ancestral predisposition of the termite-cultivated fungus Termitomyces towards a domesticated lifestyle.</title>
        <authorList>
            <person name="Auxier B."/>
            <person name="Grum-Grzhimaylo A."/>
            <person name="Cardenas M.E."/>
            <person name="Lodge J.D."/>
            <person name="Laessoe T."/>
            <person name="Pedersen O."/>
            <person name="Smith M.E."/>
            <person name="Kuyper T.W."/>
            <person name="Franco-Molano E.A."/>
            <person name="Baroni T.J."/>
            <person name="Aanen D.K."/>
        </authorList>
    </citation>
    <scope>NUCLEOTIDE SEQUENCE</scope>
    <source>
        <strain evidence="3">AP01</strain>
        <tissue evidence="3">Mycelium</tissue>
    </source>
</reference>
<dbReference type="PANTHER" id="PTHR47372">
    <property type="entry name" value="DAUER UP-REGULATED-RELATED"/>
    <property type="match status" value="1"/>
</dbReference>
<gene>
    <name evidence="3" type="ORF">DXG03_004220</name>
</gene>
<evidence type="ECO:0000313" key="3">
    <source>
        <dbReference type="EMBL" id="KAG5646167.1"/>
    </source>
</evidence>
<organism evidence="3 4">
    <name type="scientific">Asterophora parasitica</name>
    <dbReference type="NCBI Taxonomy" id="117018"/>
    <lineage>
        <taxon>Eukaryota</taxon>
        <taxon>Fungi</taxon>
        <taxon>Dikarya</taxon>
        <taxon>Basidiomycota</taxon>
        <taxon>Agaricomycotina</taxon>
        <taxon>Agaricomycetes</taxon>
        <taxon>Agaricomycetidae</taxon>
        <taxon>Agaricales</taxon>
        <taxon>Tricholomatineae</taxon>
        <taxon>Lyophyllaceae</taxon>
        <taxon>Asterophora</taxon>
    </lineage>
</organism>
<name>A0A9P7GFR2_9AGAR</name>
<evidence type="ECO:0000313" key="4">
    <source>
        <dbReference type="Proteomes" id="UP000775547"/>
    </source>
</evidence>
<feature type="chain" id="PRO_5040152302" evidence="2">
    <location>
        <begin position="19"/>
        <end position="553"/>
    </location>
</feature>
<evidence type="ECO:0000256" key="2">
    <source>
        <dbReference type="SAM" id="SignalP"/>
    </source>
</evidence>
<feature type="signal peptide" evidence="2">
    <location>
        <begin position="1"/>
        <end position="18"/>
    </location>
</feature>
<keyword evidence="2" id="KW-0732">Signal</keyword>
<feature type="region of interest" description="Disordered" evidence="1">
    <location>
        <begin position="478"/>
        <end position="553"/>
    </location>
</feature>
<proteinExistence type="predicted"/>
<dbReference type="Pfam" id="PF10281">
    <property type="entry name" value="Ish1"/>
    <property type="match status" value="6"/>
</dbReference>
<accession>A0A9P7GFR2</accession>